<name>A0A4Q2DQL8_9AGAR</name>
<dbReference type="PANTHER" id="PTHR47835">
    <property type="entry name" value="HFM1, ATP DEPENDENT DNA HELICASE HOMOLOG"/>
    <property type="match status" value="1"/>
</dbReference>
<proteinExistence type="predicted"/>
<feature type="region of interest" description="Disordered" evidence="1">
    <location>
        <begin position="469"/>
        <end position="516"/>
    </location>
</feature>
<organism evidence="3 4">
    <name type="scientific">Candolleomyces aberdarensis</name>
    <dbReference type="NCBI Taxonomy" id="2316362"/>
    <lineage>
        <taxon>Eukaryota</taxon>
        <taxon>Fungi</taxon>
        <taxon>Dikarya</taxon>
        <taxon>Basidiomycota</taxon>
        <taxon>Agaricomycotina</taxon>
        <taxon>Agaricomycetes</taxon>
        <taxon>Agaricomycetidae</taxon>
        <taxon>Agaricales</taxon>
        <taxon>Agaricineae</taxon>
        <taxon>Psathyrellaceae</taxon>
        <taxon>Candolleomyces</taxon>
    </lineage>
</organism>
<dbReference type="AlphaFoldDB" id="A0A4Q2DQL8"/>
<dbReference type="EMBL" id="SDEE01000075">
    <property type="protein sequence ID" value="RXW22343.1"/>
    <property type="molecule type" value="Genomic_DNA"/>
</dbReference>
<dbReference type="GO" id="GO:0043138">
    <property type="term" value="F:3'-5' DNA helicase activity"/>
    <property type="evidence" value="ECO:0007669"/>
    <property type="project" value="UniProtKB-EC"/>
</dbReference>
<feature type="domain" description="SEC63" evidence="2">
    <location>
        <begin position="6"/>
        <end position="245"/>
    </location>
</feature>
<dbReference type="OrthoDB" id="3067761at2759"/>
<evidence type="ECO:0000313" key="4">
    <source>
        <dbReference type="Proteomes" id="UP000290288"/>
    </source>
</evidence>
<dbReference type="PANTHER" id="PTHR47835:SF3">
    <property type="entry name" value="HELICASE FOR MEIOSIS 1"/>
    <property type="match status" value="1"/>
</dbReference>
<dbReference type="InterPro" id="IPR004179">
    <property type="entry name" value="Sec63-dom"/>
</dbReference>
<dbReference type="Pfam" id="PF02889">
    <property type="entry name" value="Sec63"/>
    <property type="match status" value="1"/>
</dbReference>
<feature type="compositionally biased region" description="Basic residues" evidence="1">
    <location>
        <begin position="475"/>
        <end position="484"/>
    </location>
</feature>
<dbReference type="InterPro" id="IPR052247">
    <property type="entry name" value="Meiotic_Crossover_Helicase"/>
</dbReference>
<comment type="caution">
    <text evidence="3">The sequence shown here is derived from an EMBL/GenBank/DDBJ whole genome shotgun (WGS) entry which is preliminary data.</text>
</comment>
<evidence type="ECO:0000259" key="2">
    <source>
        <dbReference type="Pfam" id="PF02889"/>
    </source>
</evidence>
<dbReference type="GO" id="GO:0051321">
    <property type="term" value="P:meiotic cell cycle"/>
    <property type="evidence" value="ECO:0007669"/>
    <property type="project" value="UniProtKB-KW"/>
</dbReference>
<feature type="region of interest" description="Disordered" evidence="1">
    <location>
        <begin position="330"/>
        <end position="382"/>
    </location>
</feature>
<feature type="region of interest" description="Disordered" evidence="1">
    <location>
        <begin position="572"/>
        <end position="609"/>
    </location>
</feature>
<dbReference type="STRING" id="2316362.A0A4Q2DQL8"/>
<evidence type="ECO:0000313" key="3">
    <source>
        <dbReference type="EMBL" id="RXW22343.1"/>
    </source>
</evidence>
<protein>
    <recommendedName>
        <fullName evidence="2">SEC63 domain-containing protein</fullName>
    </recommendedName>
</protein>
<feature type="compositionally biased region" description="Polar residues" evidence="1">
    <location>
        <begin position="591"/>
        <end position="600"/>
    </location>
</feature>
<sequence length="635" mass="70254">MRFAIKKVENTADKVFVLIQAVLGGISLNAPEYKGPDCQLYLEAFSIFRHVNRLARAVVEIGIVRKDGKQIKHGLELVRCSAAKSWEDRPVVLRQIDNLGEKSIKILAENGVTTLDGLRSQNPLRIDALLQRKLGFGHDIVALASAMPRYRLEVEETGVYESKEKGVEVEIAITCGLINTGQEGGKPKDKKVSKKVFDMTSVLTISSDYELIDFRRTSNKALKTTKVFNVSAHLTKPSQSIIVIVSPEMDLEGLEDVPDFWQMGLSEGSDDKVKVELKLPKPVAAVEAPKSRKQDSGMVQPRKLPNGNYECNHPCNDKAKCRHYCCKHGLPAPPVQHRKPKGKEQKPTISDNPMKQPKERKTGSSVQRLHKKPLASGDKKLNDLQKYHDNASVSKSLGLPTGQRLKLEPAITVPTATSKKPKQQASYELSFTDLGESPMLSSGISLDDVELDCDDDEPPESVAEYLASEKERRLAPTHKPKLKRNASIISLGTDDEEYARPSVTKKSRKTPSSSVTWIEDQRDEAPLFIPTSPGDYTVNEAQAPSSPTLMDDIGKFLGFDDCDLTAAEVEEPPTDWKTTTVPEHREASLEIGNTNQTTTGPAEDAGNEVTNDFYDFLDDLGEWLDNQVEESGEVV</sequence>
<feature type="region of interest" description="Disordered" evidence="1">
    <location>
        <begin position="286"/>
        <end position="310"/>
    </location>
</feature>
<dbReference type="GO" id="GO:0016787">
    <property type="term" value="F:hydrolase activity"/>
    <property type="evidence" value="ECO:0007669"/>
    <property type="project" value="UniProtKB-KW"/>
</dbReference>
<dbReference type="Gene3D" id="1.10.3380.10">
    <property type="entry name" value="Sec63 N-terminal domain-like domain"/>
    <property type="match status" value="1"/>
</dbReference>
<evidence type="ECO:0000256" key="1">
    <source>
        <dbReference type="SAM" id="MobiDB-lite"/>
    </source>
</evidence>
<keyword evidence="4" id="KW-1185">Reference proteome</keyword>
<accession>A0A4Q2DQL8</accession>
<dbReference type="Proteomes" id="UP000290288">
    <property type="component" value="Unassembled WGS sequence"/>
</dbReference>
<gene>
    <name evidence="3" type="ORF">EST38_g3523</name>
</gene>
<dbReference type="SUPFAM" id="SSF158702">
    <property type="entry name" value="Sec63 N-terminal domain-like"/>
    <property type="match status" value="1"/>
</dbReference>
<reference evidence="3 4" key="1">
    <citation type="submission" date="2019-01" db="EMBL/GenBank/DDBJ databases">
        <title>Draft genome sequence of Psathyrella aberdarensis IHI B618.</title>
        <authorList>
            <person name="Buettner E."/>
            <person name="Kellner H."/>
        </authorList>
    </citation>
    <scope>NUCLEOTIDE SEQUENCE [LARGE SCALE GENOMIC DNA]</scope>
    <source>
        <strain evidence="3 4">IHI B618</strain>
    </source>
</reference>